<evidence type="ECO:0008006" key="3">
    <source>
        <dbReference type="Google" id="ProtNLM"/>
    </source>
</evidence>
<evidence type="ECO:0000313" key="1">
    <source>
        <dbReference type="EMBL" id="ATQ57470.1"/>
    </source>
</evidence>
<evidence type="ECO:0000313" key="2">
    <source>
        <dbReference type="Proteomes" id="UP000229314"/>
    </source>
</evidence>
<dbReference type="NCBIfam" id="TIGR02215">
    <property type="entry name" value="phage_chp_gp8"/>
    <property type="match status" value="1"/>
</dbReference>
<sequence length="205" mass="21980">MMLVELTAPALAALPVAGLREHLRLGSGFEMAQDEAETLALAGFLRAAIATIEARTGKVLLARQFRLRLEDWRDPAGQPLPLAPVNAVERVEMDDGAGEVSVVDPGVYRLAPDMQRPMLLPRGGWLPAVPEAGFVTVTFAAGFGPAWDSVPADLAQAVLMLAARYHEDRVFEGTQAAMPFSVGALIERWRSVRVLGGRGASRGRA</sequence>
<dbReference type="Gene3D" id="1.10.3230.30">
    <property type="entry name" value="Phage gp6-like head-tail connector protein"/>
    <property type="match status" value="1"/>
</dbReference>
<organism evidence="1 2">
    <name type="scientific">Paracoccus yeei</name>
    <dbReference type="NCBI Taxonomy" id="147645"/>
    <lineage>
        <taxon>Bacteria</taxon>
        <taxon>Pseudomonadati</taxon>
        <taxon>Pseudomonadota</taxon>
        <taxon>Alphaproteobacteria</taxon>
        <taxon>Rhodobacterales</taxon>
        <taxon>Paracoccaceae</taxon>
        <taxon>Paracoccus</taxon>
    </lineage>
</organism>
<name>A0A2D2C4N1_9RHOB</name>
<dbReference type="InterPro" id="IPR011738">
    <property type="entry name" value="Phage_CHP"/>
</dbReference>
<protein>
    <recommendedName>
        <fullName evidence="3">PhiE125 gp8 family phage protein</fullName>
    </recommendedName>
</protein>
<dbReference type="GeneID" id="78896111"/>
<reference evidence="1 2" key="1">
    <citation type="submission" date="2017-10" db="EMBL/GenBank/DDBJ databases">
        <title>Complete genome sequence of Paracoccus yeei TT13 isolated from human skin.</title>
        <authorList>
            <person name="Lee K."/>
            <person name="Lim J.Y."/>
            <person name="Hwang I."/>
        </authorList>
    </citation>
    <scope>NUCLEOTIDE SEQUENCE [LARGE SCALE GENOMIC DNA]</scope>
    <source>
        <strain evidence="1 2">TT13</strain>
    </source>
</reference>
<dbReference type="CDD" id="cd08054">
    <property type="entry name" value="gp6"/>
    <property type="match status" value="1"/>
</dbReference>
<dbReference type="EMBL" id="CP024422">
    <property type="protein sequence ID" value="ATQ57470.1"/>
    <property type="molecule type" value="Genomic_DNA"/>
</dbReference>
<dbReference type="RefSeq" id="WP_099649974.1">
    <property type="nucleotide sequence ID" value="NZ_CAJGAB010000034.1"/>
</dbReference>
<gene>
    <name evidence="1" type="ORF">PYTT13_00335</name>
</gene>
<dbReference type="Proteomes" id="UP000229314">
    <property type="component" value="Chromosome"/>
</dbReference>
<proteinExistence type="predicted"/>
<dbReference type="AlphaFoldDB" id="A0A2D2C4N1"/>
<accession>A0A2D2C4N1</accession>